<dbReference type="SUPFAM" id="SSF56112">
    <property type="entry name" value="Protein kinase-like (PK-like)"/>
    <property type="match status" value="1"/>
</dbReference>
<dbReference type="Gene3D" id="3.90.1200.10">
    <property type="match status" value="1"/>
</dbReference>
<sequence length="304" mass="35281">MKDNEIFDPTLLSLLPDAQLLTASALAGGLTNRCWKLFLYHPSNNQSSHYVWRPLTSTAQAFGINRTHEYQLLRLIEGSNLAPKPYALLDTNPNNNEQVLIVDWLEGEQADQRFTNHQLCQLQARIHALPLPTHRLDIKQRIEHYWQTIPVDLKSKQLMSIYHYFDNQKIHHYFPDTCCHFDLGRYNIIVPNDCGQLVDGMSAKVIDWEYACAGDPSLDLTMTILANALSPEKAVQDYCLAREESDITLVSTEVLKWLEAVNYWQPWCEYLALLWYLVGYQVWHDDEYLQQAKQLELKLKQMAT</sequence>
<name>A0ABX5HAB7_PHOAN</name>
<proteinExistence type="predicted"/>
<accession>A0ABX5HAB7</accession>
<organism evidence="2 3">
    <name type="scientific">Photobacterium angustum</name>
    <dbReference type="NCBI Taxonomy" id="661"/>
    <lineage>
        <taxon>Bacteria</taxon>
        <taxon>Pseudomonadati</taxon>
        <taxon>Pseudomonadota</taxon>
        <taxon>Gammaproteobacteria</taxon>
        <taxon>Vibrionales</taxon>
        <taxon>Vibrionaceae</taxon>
        <taxon>Photobacterium</taxon>
    </lineage>
</organism>
<reference evidence="2 3" key="1">
    <citation type="submission" date="2018-01" db="EMBL/GenBank/DDBJ databases">
        <title>Whole genome sequencing of Histamine producing bacteria.</title>
        <authorList>
            <person name="Butler K."/>
        </authorList>
    </citation>
    <scope>NUCLEOTIDE SEQUENCE [LARGE SCALE GENOMIC DNA]</scope>
    <source>
        <strain evidence="2 3">A6-1</strain>
    </source>
</reference>
<comment type="caution">
    <text evidence="2">The sequence shown here is derived from an EMBL/GenBank/DDBJ whole genome shotgun (WGS) entry which is preliminary data.</text>
</comment>
<dbReference type="Proteomes" id="UP000240989">
    <property type="component" value="Unassembled WGS sequence"/>
</dbReference>
<keyword evidence="3" id="KW-1185">Reference proteome</keyword>
<dbReference type="EMBL" id="PYOU01000001">
    <property type="protein sequence ID" value="PSX12785.1"/>
    <property type="molecule type" value="Genomic_DNA"/>
</dbReference>
<evidence type="ECO:0000259" key="1">
    <source>
        <dbReference type="Pfam" id="PF01636"/>
    </source>
</evidence>
<dbReference type="InterPro" id="IPR002575">
    <property type="entry name" value="Aminoglycoside_PTrfase"/>
</dbReference>
<evidence type="ECO:0000313" key="2">
    <source>
        <dbReference type="EMBL" id="PSX12785.1"/>
    </source>
</evidence>
<dbReference type="Gene3D" id="3.30.200.20">
    <property type="entry name" value="Phosphorylase Kinase, domain 1"/>
    <property type="match status" value="1"/>
</dbReference>
<feature type="domain" description="Aminoglycoside phosphotransferase" evidence="1">
    <location>
        <begin position="68"/>
        <end position="224"/>
    </location>
</feature>
<dbReference type="RefSeq" id="WP_045151205.1">
    <property type="nucleotide sequence ID" value="NZ_JZSW01000001.1"/>
</dbReference>
<dbReference type="InterPro" id="IPR011009">
    <property type="entry name" value="Kinase-like_dom_sf"/>
</dbReference>
<evidence type="ECO:0000313" key="3">
    <source>
        <dbReference type="Proteomes" id="UP000240989"/>
    </source>
</evidence>
<protein>
    <submittedName>
        <fullName evidence="2">Phosphotransferase</fullName>
    </submittedName>
</protein>
<gene>
    <name evidence="2" type="ORF">C0W27_01905</name>
</gene>
<dbReference type="Pfam" id="PF01636">
    <property type="entry name" value="APH"/>
    <property type="match status" value="1"/>
</dbReference>